<dbReference type="EC" id="2.7.9.2" evidence="5 15"/>
<dbReference type="InterPro" id="IPR040442">
    <property type="entry name" value="Pyrv_kinase-like_dom_sf"/>
</dbReference>
<dbReference type="PRINTS" id="PR01736">
    <property type="entry name" value="PHPHTRNFRASE"/>
</dbReference>
<sequence length="826" mass="90517">MKYIKLFHELSIKDIPLVGGKNASLGEMVQKLGKKMRIPDGFAVTAAGYRYFLESSGINEAIHKELKGLDTKNMRQLASRGKNIRSAILEAEFPEDLNKEIIEAYRKLSAKYRRSSNPHPTLSLGGRGDILIDVAVRSSATAEDLPDASFAGQQESYLNISGEEELLLAVKRCMASLFTDRAISYRVDKSAKGGPASGWQHQKIALSVGVQKMVRSDLATAGVMFTIDTESGFRDAILINSSYGLGELVVKGQVSPDEYYVFKPLLSKGAGLKSGSNFKPIIERKIGAKQEKLVYAAGETNPTKHVPVPAEEARRLSLSDSEVLELARAGVIIEEHYGRPMDIEWAKDGRDKKLYIVQARPETVQSRRDIHTLSEYTIKKRGQVLITGQAVGSKVGVGKIHVIKDVAGLEHFKAGEILVTEMTDPDWEPVMKLASGIVTNAGGRTCHAAIVARELDIPAIVGSKNGTEVLKSGQLATISCAEGDVGFVYKGKMDYKITKIDLKTLPKTRTSIMMNLASPEKAFSDSFIPNSGVGLAREEFIINTYIQAHPLALINFNKLKDAEAKAKITALTVGYKDKSQFFIDKLAEGVGRIGAAFYPKDVIVRLSDFKTNEYANLIGGAEFEPKEGNPMIGWRGASRYYDPNYLAAFILECRAMKKAREEMGLTNIKIMVPFCRTIEEGKKVLSVMAKHGLKRSARGGQGAGLEVYVMAEIPSNVILAEEFCKIFDGFSIGSNDLTQLVLGVDRDSELVSHIYDENNAAVKKMISDLIKIAKKHHRKVGICGQAPSDYPEFAAWLAQEGIDSMSLTPDSIIKVIRRVAQAEKAA</sequence>
<dbReference type="EMBL" id="MHKO01000046">
    <property type="protein sequence ID" value="OGY91462.1"/>
    <property type="molecule type" value="Genomic_DNA"/>
</dbReference>
<evidence type="ECO:0000256" key="13">
    <source>
        <dbReference type="ARBA" id="ARBA00033470"/>
    </source>
</evidence>
<comment type="pathway">
    <text evidence="3 15">Carbohydrate biosynthesis; gluconeogenesis.</text>
</comment>
<dbReference type="UniPathway" id="UPA00138"/>
<dbReference type="Pfam" id="PF00391">
    <property type="entry name" value="PEP-utilizers"/>
    <property type="match status" value="1"/>
</dbReference>
<dbReference type="PANTHER" id="PTHR43030">
    <property type="entry name" value="PHOSPHOENOLPYRUVATE SYNTHASE"/>
    <property type="match status" value="1"/>
</dbReference>
<dbReference type="Gene3D" id="3.20.20.60">
    <property type="entry name" value="Phosphoenolpyruvate-binding domains"/>
    <property type="match status" value="1"/>
</dbReference>
<comment type="similarity">
    <text evidence="4 15">Belongs to the PEP-utilizing enzyme family.</text>
</comment>
<comment type="cofactor">
    <cofactor evidence="1 15">
        <name>Mg(2+)</name>
        <dbReference type="ChEBI" id="CHEBI:18420"/>
    </cofactor>
</comment>
<dbReference type="AlphaFoldDB" id="A0A1G2BQR4"/>
<feature type="domain" description="PEP-utilising enzyme mobile" evidence="16">
    <location>
        <begin position="412"/>
        <end position="483"/>
    </location>
</feature>
<keyword evidence="7 15" id="KW-0808">Transferase</keyword>
<evidence type="ECO:0000256" key="6">
    <source>
        <dbReference type="ARBA" id="ARBA00021623"/>
    </source>
</evidence>
<dbReference type="InterPro" id="IPR002192">
    <property type="entry name" value="PPDK_AMP/ATP-bd"/>
</dbReference>
<keyword evidence="12 15" id="KW-0460">Magnesium</keyword>
<gene>
    <name evidence="19" type="ORF">A3H70_01270</name>
</gene>
<dbReference type="GO" id="GO:0006094">
    <property type="term" value="P:gluconeogenesis"/>
    <property type="evidence" value="ECO:0007669"/>
    <property type="project" value="UniProtKB-UniPathway"/>
</dbReference>
<dbReference type="SUPFAM" id="SSF51621">
    <property type="entry name" value="Phosphoenolpyruvate/pyruvate domain"/>
    <property type="match status" value="1"/>
</dbReference>
<protein>
    <recommendedName>
        <fullName evidence="6 15">Phosphoenolpyruvate synthase</fullName>
        <shortName evidence="15">PEP synthase</shortName>
        <ecNumber evidence="5 15">2.7.9.2</ecNumber>
    </recommendedName>
    <alternativeName>
        <fullName evidence="13 15">Pyruvate, water dikinase</fullName>
    </alternativeName>
</protein>
<dbReference type="PIRSF" id="PIRSF000854">
    <property type="entry name" value="PEP_synthase"/>
    <property type="match status" value="1"/>
</dbReference>
<dbReference type="GO" id="GO:0008986">
    <property type="term" value="F:pyruvate, water dikinase activity"/>
    <property type="evidence" value="ECO:0007669"/>
    <property type="project" value="UniProtKB-EC"/>
</dbReference>
<organism evidence="19 20">
    <name type="scientific">Candidatus Komeilibacteria bacterium RIFCSPLOWO2_02_FULL_48_11</name>
    <dbReference type="NCBI Taxonomy" id="1798553"/>
    <lineage>
        <taxon>Bacteria</taxon>
        <taxon>Candidatus Komeiliibacteriota</taxon>
    </lineage>
</organism>
<dbReference type="PANTHER" id="PTHR43030:SF1">
    <property type="entry name" value="PHOSPHOENOLPYRUVATE SYNTHASE"/>
    <property type="match status" value="1"/>
</dbReference>
<dbReference type="InterPro" id="IPR006319">
    <property type="entry name" value="PEP_synth"/>
</dbReference>
<evidence type="ECO:0000256" key="7">
    <source>
        <dbReference type="ARBA" id="ARBA00022679"/>
    </source>
</evidence>
<evidence type="ECO:0000256" key="8">
    <source>
        <dbReference type="ARBA" id="ARBA00022723"/>
    </source>
</evidence>
<keyword evidence="19" id="KW-0670">Pyruvate</keyword>
<feature type="domain" description="Pyruvate phosphate dikinase AMP/ATP-binding" evidence="17">
    <location>
        <begin position="16"/>
        <end position="369"/>
    </location>
</feature>
<evidence type="ECO:0000256" key="9">
    <source>
        <dbReference type="ARBA" id="ARBA00022741"/>
    </source>
</evidence>
<dbReference type="Pfam" id="PF01326">
    <property type="entry name" value="PPDK_N"/>
    <property type="match status" value="1"/>
</dbReference>
<evidence type="ECO:0000256" key="4">
    <source>
        <dbReference type="ARBA" id="ARBA00007837"/>
    </source>
</evidence>
<evidence type="ECO:0000256" key="1">
    <source>
        <dbReference type="ARBA" id="ARBA00001946"/>
    </source>
</evidence>
<evidence type="ECO:0000313" key="20">
    <source>
        <dbReference type="Proteomes" id="UP000178109"/>
    </source>
</evidence>
<evidence type="ECO:0000256" key="2">
    <source>
        <dbReference type="ARBA" id="ARBA00002988"/>
    </source>
</evidence>
<dbReference type="FunFam" id="3.30.1490.20:FF:000010">
    <property type="entry name" value="Phosphoenolpyruvate synthase"/>
    <property type="match status" value="1"/>
</dbReference>
<dbReference type="NCBIfam" id="TIGR01418">
    <property type="entry name" value="PEP_synth"/>
    <property type="match status" value="1"/>
</dbReference>
<dbReference type="InterPro" id="IPR023151">
    <property type="entry name" value="PEP_util_CS"/>
</dbReference>
<dbReference type="Pfam" id="PF02896">
    <property type="entry name" value="PEP-utilizers_C"/>
    <property type="match status" value="1"/>
</dbReference>
<dbReference type="GO" id="GO:0005524">
    <property type="term" value="F:ATP binding"/>
    <property type="evidence" value="ECO:0007669"/>
    <property type="project" value="UniProtKB-KW"/>
</dbReference>
<comment type="function">
    <text evidence="2 15">Catalyzes the phosphorylation of pyruvate to phosphoenolpyruvate.</text>
</comment>
<evidence type="ECO:0000256" key="3">
    <source>
        <dbReference type="ARBA" id="ARBA00004742"/>
    </source>
</evidence>
<evidence type="ECO:0000256" key="10">
    <source>
        <dbReference type="ARBA" id="ARBA00022777"/>
    </source>
</evidence>
<keyword evidence="9 15" id="KW-0547">Nucleotide-binding</keyword>
<accession>A0A1G2BQR4</accession>
<dbReference type="FunFam" id="3.30.470.20:FF:000017">
    <property type="entry name" value="Phosphoenolpyruvate synthase"/>
    <property type="match status" value="1"/>
</dbReference>
<dbReference type="Proteomes" id="UP000178109">
    <property type="component" value="Unassembled WGS sequence"/>
</dbReference>
<evidence type="ECO:0000313" key="19">
    <source>
        <dbReference type="EMBL" id="OGY91462.1"/>
    </source>
</evidence>
<dbReference type="PROSITE" id="PS00370">
    <property type="entry name" value="PEP_ENZYMES_PHOS_SITE"/>
    <property type="match status" value="1"/>
</dbReference>
<dbReference type="SUPFAM" id="SSF52009">
    <property type="entry name" value="Phosphohistidine domain"/>
    <property type="match status" value="1"/>
</dbReference>
<dbReference type="Gene3D" id="3.30.1490.20">
    <property type="entry name" value="ATP-grasp fold, A domain"/>
    <property type="match status" value="1"/>
</dbReference>
<evidence type="ECO:0000256" key="5">
    <source>
        <dbReference type="ARBA" id="ARBA00011996"/>
    </source>
</evidence>
<dbReference type="STRING" id="1798553.A3H70_01270"/>
<evidence type="ECO:0000259" key="16">
    <source>
        <dbReference type="Pfam" id="PF00391"/>
    </source>
</evidence>
<feature type="domain" description="PEP-utilising enzyme C-terminal" evidence="18">
    <location>
        <begin position="499"/>
        <end position="823"/>
    </location>
</feature>
<evidence type="ECO:0000256" key="14">
    <source>
        <dbReference type="ARBA" id="ARBA00047700"/>
    </source>
</evidence>
<evidence type="ECO:0000259" key="17">
    <source>
        <dbReference type="Pfam" id="PF01326"/>
    </source>
</evidence>
<dbReference type="PROSITE" id="PS00742">
    <property type="entry name" value="PEP_ENZYMES_2"/>
    <property type="match status" value="1"/>
</dbReference>
<dbReference type="Gene3D" id="3.50.30.10">
    <property type="entry name" value="Phosphohistidine domain"/>
    <property type="match status" value="1"/>
</dbReference>
<dbReference type="GO" id="GO:0046872">
    <property type="term" value="F:metal ion binding"/>
    <property type="evidence" value="ECO:0007669"/>
    <property type="project" value="UniProtKB-KW"/>
</dbReference>
<name>A0A1G2BQR4_9BACT</name>
<comment type="caution">
    <text evidence="19">The sequence shown here is derived from an EMBL/GenBank/DDBJ whole genome shotgun (WGS) entry which is preliminary data.</text>
</comment>
<dbReference type="InterPro" id="IPR018274">
    <property type="entry name" value="PEP_util_AS"/>
</dbReference>
<evidence type="ECO:0000256" key="12">
    <source>
        <dbReference type="ARBA" id="ARBA00022842"/>
    </source>
</evidence>
<evidence type="ECO:0000256" key="15">
    <source>
        <dbReference type="PIRNR" id="PIRNR000854"/>
    </source>
</evidence>
<reference evidence="19 20" key="1">
    <citation type="journal article" date="2016" name="Nat. Commun.">
        <title>Thousands of microbial genomes shed light on interconnected biogeochemical processes in an aquifer system.</title>
        <authorList>
            <person name="Anantharaman K."/>
            <person name="Brown C.T."/>
            <person name="Hug L.A."/>
            <person name="Sharon I."/>
            <person name="Castelle C.J."/>
            <person name="Probst A.J."/>
            <person name="Thomas B.C."/>
            <person name="Singh A."/>
            <person name="Wilkins M.J."/>
            <person name="Karaoz U."/>
            <person name="Brodie E.L."/>
            <person name="Williams K.H."/>
            <person name="Hubbard S.S."/>
            <person name="Banfield J.F."/>
        </authorList>
    </citation>
    <scope>NUCLEOTIDE SEQUENCE [LARGE SCALE GENOMIC DNA]</scope>
</reference>
<dbReference type="SUPFAM" id="SSF56059">
    <property type="entry name" value="Glutathione synthetase ATP-binding domain-like"/>
    <property type="match status" value="1"/>
</dbReference>
<keyword evidence="8 15" id="KW-0479">Metal-binding</keyword>
<dbReference type="InterPro" id="IPR000121">
    <property type="entry name" value="PEP_util_C"/>
</dbReference>
<dbReference type="NCBIfam" id="NF005057">
    <property type="entry name" value="PRK06464.1"/>
    <property type="match status" value="1"/>
</dbReference>
<proteinExistence type="inferred from homology"/>
<dbReference type="Gene3D" id="3.30.470.20">
    <property type="entry name" value="ATP-grasp fold, B domain"/>
    <property type="match status" value="1"/>
</dbReference>
<dbReference type="InterPro" id="IPR013815">
    <property type="entry name" value="ATP_grasp_subdomain_1"/>
</dbReference>
<evidence type="ECO:0000259" key="18">
    <source>
        <dbReference type="Pfam" id="PF02896"/>
    </source>
</evidence>
<keyword evidence="10 15" id="KW-0418">Kinase</keyword>
<dbReference type="InterPro" id="IPR036637">
    <property type="entry name" value="Phosphohistidine_dom_sf"/>
</dbReference>
<evidence type="ECO:0000256" key="11">
    <source>
        <dbReference type="ARBA" id="ARBA00022840"/>
    </source>
</evidence>
<comment type="catalytic activity">
    <reaction evidence="14 15">
        <text>pyruvate + ATP + H2O = phosphoenolpyruvate + AMP + phosphate + 2 H(+)</text>
        <dbReference type="Rhea" id="RHEA:11364"/>
        <dbReference type="ChEBI" id="CHEBI:15361"/>
        <dbReference type="ChEBI" id="CHEBI:15377"/>
        <dbReference type="ChEBI" id="CHEBI:15378"/>
        <dbReference type="ChEBI" id="CHEBI:30616"/>
        <dbReference type="ChEBI" id="CHEBI:43474"/>
        <dbReference type="ChEBI" id="CHEBI:58702"/>
        <dbReference type="ChEBI" id="CHEBI:456215"/>
        <dbReference type="EC" id="2.7.9.2"/>
    </reaction>
</comment>
<dbReference type="InterPro" id="IPR008279">
    <property type="entry name" value="PEP-util_enz_mobile_dom"/>
</dbReference>
<dbReference type="InterPro" id="IPR015813">
    <property type="entry name" value="Pyrv/PenolPyrv_kinase-like_dom"/>
</dbReference>
<keyword evidence="11 15" id="KW-0067">ATP-binding</keyword>